<gene>
    <name evidence="1" type="ORF">ALIPUT_01321</name>
</gene>
<name>B0MVW5_9BACT</name>
<accession>B0MVW5</accession>
<comment type="caution">
    <text evidence="1">The sequence shown here is derived from an EMBL/GenBank/DDBJ whole genome shotgun (WGS) entry which is preliminary data.</text>
</comment>
<dbReference type="HOGENOM" id="CLU_3246254_0_0_10"/>
<organism evidence="1 2">
    <name type="scientific">Alistipes putredinis DSM 17216</name>
    <dbReference type="NCBI Taxonomy" id="445970"/>
    <lineage>
        <taxon>Bacteria</taxon>
        <taxon>Pseudomonadati</taxon>
        <taxon>Bacteroidota</taxon>
        <taxon>Bacteroidia</taxon>
        <taxon>Bacteroidales</taxon>
        <taxon>Rikenellaceae</taxon>
        <taxon>Alistipes</taxon>
    </lineage>
</organism>
<sequence length="42" mass="4894">MVTNGNLEFDGEKCIVLERQISIDNLRTSKAWYSYKTQLSLK</sequence>
<evidence type="ECO:0000313" key="2">
    <source>
        <dbReference type="Proteomes" id="UP000005819"/>
    </source>
</evidence>
<dbReference type="AlphaFoldDB" id="B0MVW5"/>
<protein>
    <submittedName>
        <fullName evidence="1">Uncharacterized protein</fullName>
    </submittedName>
</protein>
<dbReference type="Proteomes" id="UP000005819">
    <property type="component" value="Unassembled WGS sequence"/>
</dbReference>
<reference evidence="1" key="2">
    <citation type="submission" date="2013-09" db="EMBL/GenBank/DDBJ databases">
        <title>Draft genome sequence of Alistipes putredinis (DSM 17216).</title>
        <authorList>
            <person name="Sudarsanam P."/>
            <person name="Ley R."/>
            <person name="Guruge J."/>
            <person name="Turnbaugh P.J."/>
            <person name="Mahowald M."/>
            <person name="Liep D."/>
            <person name="Gordon J."/>
        </authorList>
    </citation>
    <scope>NUCLEOTIDE SEQUENCE</scope>
    <source>
        <strain evidence="1">DSM 17216</strain>
    </source>
</reference>
<dbReference type="EMBL" id="ABFK02000018">
    <property type="protein sequence ID" value="EDS03495.1"/>
    <property type="molecule type" value="Genomic_DNA"/>
</dbReference>
<reference evidence="1" key="1">
    <citation type="submission" date="2007-10" db="EMBL/GenBank/DDBJ databases">
        <authorList>
            <person name="Fulton L."/>
            <person name="Clifton S."/>
            <person name="Fulton B."/>
            <person name="Xu J."/>
            <person name="Minx P."/>
            <person name="Pepin K.H."/>
            <person name="Johnson M."/>
            <person name="Thiruvilangam P."/>
            <person name="Bhonagiri V."/>
            <person name="Nash W.E."/>
            <person name="Mardis E.R."/>
            <person name="Wilson R.K."/>
        </authorList>
    </citation>
    <scope>NUCLEOTIDE SEQUENCE [LARGE SCALE GENOMIC DNA]</scope>
    <source>
        <strain evidence="1">DSM 17216</strain>
    </source>
</reference>
<evidence type="ECO:0000313" key="1">
    <source>
        <dbReference type="EMBL" id="EDS03495.1"/>
    </source>
</evidence>
<proteinExistence type="predicted"/>
<keyword evidence="2" id="KW-1185">Reference proteome</keyword>